<reference evidence="1 2" key="1">
    <citation type="submission" date="2016-08" db="EMBL/GenBank/DDBJ databases">
        <title>The complete genome of Streptomyces subrutilus 10-1-1.</title>
        <authorList>
            <person name="Chen X."/>
        </authorList>
    </citation>
    <scope>NUCLEOTIDE SEQUENCE [LARGE SCALE GENOMIC DNA]</scope>
    <source>
        <strain evidence="1 2">10-1-1</strain>
    </source>
</reference>
<organism evidence="1 2">
    <name type="scientific">Streptomyces subrutilus</name>
    <dbReference type="NCBI Taxonomy" id="36818"/>
    <lineage>
        <taxon>Bacteria</taxon>
        <taxon>Bacillati</taxon>
        <taxon>Actinomycetota</taxon>
        <taxon>Actinomycetes</taxon>
        <taxon>Kitasatosporales</taxon>
        <taxon>Streptomycetaceae</taxon>
        <taxon>Streptomyces</taxon>
    </lineage>
</organism>
<name>A0A1E5Q128_9ACTN</name>
<sequence>MEKDEIWTSDEYGKSHEGRVGTLLEDGSSPKPVYFDSNSGGFGWEVCHWSVYDGGTYPQRPQAHALQAECSCGWRGERRIVNWTAVGDLPLREHGWETAGECQDDWDRHITAIDATTIPLPAELETLLEAVAEAIERLGQDAPAAALKAARSLELIAGRTAHGPARDARGQDPEKVAAALGLNVDDSRALLARYGGWSQYG</sequence>
<accession>A0A1E5Q128</accession>
<dbReference type="EMBL" id="MEHK01000001">
    <property type="protein sequence ID" value="OEJ35350.1"/>
    <property type="molecule type" value="Genomic_DNA"/>
</dbReference>
<evidence type="ECO:0000313" key="1">
    <source>
        <dbReference type="EMBL" id="OEJ35350.1"/>
    </source>
</evidence>
<comment type="caution">
    <text evidence="1">The sequence shown here is derived from an EMBL/GenBank/DDBJ whole genome shotgun (WGS) entry which is preliminary data.</text>
</comment>
<protein>
    <submittedName>
        <fullName evidence="1">Uncharacterized protein</fullName>
    </submittedName>
</protein>
<dbReference type="AlphaFoldDB" id="A0A1E5Q128"/>
<proteinExistence type="predicted"/>
<gene>
    <name evidence="1" type="ORF">BGK67_00215</name>
</gene>
<evidence type="ECO:0000313" key="2">
    <source>
        <dbReference type="Proteomes" id="UP000095705"/>
    </source>
</evidence>
<dbReference type="Proteomes" id="UP000095705">
    <property type="component" value="Unassembled WGS sequence"/>
</dbReference>
<keyword evidence="2" id="KW-1185">Reference proteome</keyword>